<proteinExistence type="predicted"/>
<reference evidence="1 2" key="1">
    <citation type="submission" date="2021-03" db="EMBL/GenBank/DDBJ databases">
        <title>Genomic Encyclopedia of Type Strains, Phase IV (KMG-IV): sequencing the most valuable type-strain genomes for metagenomic binning, comparative biology and taxonomic classification.</title>
        <authorList>
            <person name="Goeker M."/>
        </authorList>
    </citation>
    <scope>NUCLEOTIDE SEQUENCE [LARGE SCALE GENOMIC DNA]</scope>
    <source>
        <strain evidence="1 2">DSM 13372</strain>
    </source>
</reference>
<comment type="caution">
    <text evidence="1">The sequence shown here is derived from an EMBL/GenBank/DDBJ whole genome shotgun (WGS) entry which is preliminary data.</text>
</comment>
<dbReference type="EMBL" id="JAGILA010000009">
    <property type="protein sequence ID" value="MBP2238822.1"/>
    <property type="molecule type" value="Genomic_DNA"/>
</dbReference>
<name>A0ABS4R7E3_9HYPH</name>
<sequence>MGAAQILPQPIAFMALSLGWSGQPWQSRWADIAMSDIVAIIAAIPLAWATEMPIPAARKTARSKWASFRTDQRFIVERIAPNLRKYKP</sequence>
<accession>A0ABS4R7E3</accession>
<keyword evidence="2" id="KW-1185">Reference proteome</keyword>
<protein>
    <submittedName>
        <fullName evidence="1">Uncharacterized protein</fullName>
    </submittedName>
</protein>
<dbReference type="RefSeq" id="WP_209606173.1">
    <property type="nucleotide sequence ID" value="NZ_JAGILA010000009.1"/>
</dbReference>
<dbReference type="Proteomes" id="UP000730739">
    <property type="component" value="Unassembled WGS sequence"/>
</dbReference>
<evidence type="ECO:0000313" key="1">
    <source>
        <dbReference type="EMBL" id="MBP2238822.1"/>
    </source>
</evidence>
<gene>
    <name evidence="1" type="ORF">J2Z31_005363</name>
</gene>
<organism evidence="1 2">
    <name type="scientific">Sinorhizobium kostiense</name>
    <dbReference type="NCBI Taxonomy" id="76747"/>
    <lineage>
        <taxon>Bacteria</taxon>
        <taxon>Pseudomonadati</taxon>
        <taxon>Pseudomonadota</taxon>
        <taxon>Alphaproteobacteria</taxon>
        <taxon>Hyphomicrobiales</taxon>
        <taxon>Rhizobiaceae</taxon>
        <taxon>Sinorhizobium/Ensifer group</taxon>
        <taxon>Sinorhizobium</taxon>
    </lineage>
</organism>
<evidence type="ECO:0000313" key="2">
    <source>
        <dbReference type="Proteomes" id="UP000730739"/>
    </source>
</evidence>